<feature type="domain" description="MrfA-like Zn-binding" evidence="1">
    <location>
        <begin position="486"/>
        <end position="587"/>
    </location>
</feature>
<comment type="caution">
    <text evidence="2">The sequence shown here is derived from an EMBL/GenBank/DDBJ whole genome shotgun (WGS) entry which is preliminary data.</text>
</comment>
<dbReference type="NCBIfam" id="NF038324">
    <property type="entry name" value="DrmB_fam"/>
    <property type="match status" value="1"/>
</dbReference>
<protein>
    <submittedName>
        <fullName evidence="2">DUF1998 domain-containing protein</fullName>
    </submittedName>
</protein>
<dbReference type="EMBL" id="BAAAFD010000004">
    <property type="protein sequence ID" value="GAA0856294.1"/>
    <property type="molecule type" value="Genomic_DNA"/>
</dbReference>
<dbReference type="RefSeq" id="WP_343858870.1">
    <property type="nucleotide sequence ID" value="NZ_BAAAFD010000004.1"/>
</dbReference>
<name>A0ABN1LJ03_9ALTE</name>
<evidence type="ECO:0000259" key="1">
    <source>
        <dbReference type="Pfam" id="PF09369"/>
    </source>
</evidence>
<dbReference type="Proteomes" id="UP001500359">
    <property type="component" value="Unassembled WGS sequence"/>
</dbReference>
<keyword evidence="3" id="KW-1185">Reference proteome</keyword>
<dbReference type="InterPro" id="IPR047721">
    <property type="entry name" value="DrmB"/>
</dbReference>
<gene>
    <name evidence="2" type="ORF">GCM10009114_17640</name>
</gene>
<organism evidence="2 3">
    <name type="scientific">Aliiglaciecola litoralis</name>
    <dbReference type="NCBI Taxonomy" id="582857"/>
    <lineage>
        <taxon>Bacteria</taxon>
        <taxon>Pseudomonadati</taxon>
        <taxon>Pseudomonadota</taxon>
        <taxon>Gammaproteobacteria</taxon>
        <taxon>Alteromonadales</taxon>
        <taxon>Alteromonadaceae</taxon>
        <taxon>Aliiglaciecola</taxon>
    </lineage>
</organism>
<accession>A0ABN1LJ03</accession>
<proteinExistence type="predicted"/>
<reference evidence="2 3" key="1">
    <citation type="journal article" date="2019" name="Int. J. Syst. Evol. Microbiol.">
        <title>The Global Catalogue of Microorganisms (GCM) 10K type strain sequencing project: providing services to taxonomists for standard genome sequencing and annotation.</title>
        <authorList>
            <consortium name="The Broad Institute Genomics Platform"/>
            <consortium name="The Broad Institute Genome Sequencing Center for Infectious Disease"/>
            <person name="Wu L."/>
            <person name="Ma J."/>
        </authorList>
    </citation>
    <scope>NUCLEOTIDE SEQUENCE [LARGE SCALE GENOMIC DNA]</scope>
    <source>
        <strain evidence="2 3">JCM 15896</strain>
    </source>
</reference>
<evidence type="ECO:0000313" key="3">
    <source>
        <dbReference type="Proteomes" id="UP001500359"/>
    </source>
</evidence>
<sequence>MSGKDIRINQLIAPFGPGSIYIDNYGTPLIVGGLDHWMERYDGSSWTECEEKNEFLIAEGRLSTLLEIPLFYTPPYYTYQDKQNNKLTIPVMRFPTWYTNRTGELKQFPLHRKFLPRGEFWKPVRFVAFCKNGHITDFPWKQWIGCLCESDTHLKINDFGGADLNSIRVSCTNCKKSETLRGATSRSSGDGLSPMQRAGISKCNGDRPWLGEYACKEDCNEELVGALISQTNLYYSKQVSSIFIPPVTSDPDVQNMQKILDENAQLLGIAKNLFAMEPDEACDMLRIKLKKIHSNVVYSDEVITKAFRNITSKNPELGLNFQPPNQSESSLLAYRRVEFNCLSAAVSSNQKELKVLSSKVPPKFANYLSKINLVNRLRETKVFLGFDRLEPNPQEPAIMAQDALKQLFKKRPDQAWLPAVKSYGEGVFIEVDNSEIERWITKYKNQLFERIDDSFVTRLAEHWIILEPLGELTKEWALKYLLIHTFSHILIKEFVYQCGYSTAALKERLYISSDSNSPMSGILIYTASGDSEGSLGGLVKLGHPLQFEKIISNAIHRSAWCSTDPVCSENLGAKGASLLNLSACQACSLLPETACEAMNNALDRTLLVGTPENREIGFFAEFLESEGQ</sequence>
<evidence type="ECO:0000313" key="2">
    <source>
        <dbReference type="EMBL" id="GAA0856294.1"/>
    </source>
</evidence>
<dbReference type="InterPro" id="IPR018973">
    <property type="entry name" value="MZB"/>
</dbReference>
<dbReference type="Pfam" id="PF09369">
    <property type="entry name" value="MZB"/>
    <property type="match status" value="1"/>
</dbReference>